<feature type="region of interest" description="Disordered" evidence="4">
    <location>
        <begin position="315"/>
        <end position="342"/>
    </location>
</feature>
<dbReference type="SMART" id="SM00233">
    <property type="entry name" value="PH"/>
    <property type="match status" value="1"/>
</dbReference>
<keyword evidence="2 3" id="KW-0727">SH2 domain</keyword>
<evidence type="ECO:0000256" key="1">
    <source>
        <dbReference type="ARBA" id="ARBA00022553"/>
    </source>
</evidence>
<comment type="caution">
    <text evidence="7">The sequence shown here is derived from an EMBL/GenBank/DDBJ whole genome shotgun (WGS) entry which is preliminary data.</text>
</comment>
<dbReference type="Gene3D" id="2.30.29.30">
    <property type="entry name" value="Pleckstrin-homology domain (PH domain)/Phosphotyrosine-binding domain (PTB)"/>
    <property type="match status" value="1"/>
</dbReference>
<evidence type="ECO:0000256" key="2">
    <source>
        <dbReference type="ARBA" id="ARBA00022999"/>
    </source>
</evidence>
<evidence type="ECO:0000259" key="6">
    <source>
        <dbReference type="PROSITE" id="PS50003"/>
    </source>
</evidence>
<name>A0AAN8HV43_CHAGU</name>
<keyword evidence="8" id="KW-1185">Reference proteome</keyword>
<dbReference type="Proteomes" id="UP001331515">
    <property type="component" value="Unassembled WGS sequence"/>
</dbReference>
<dbReference type="Gene3D" id="3.30.505.10">
    <property type="entry name" value="SH2 domain"/>
    <property type="match status" value="1"/>
</dbReference>
<dbReference type="SMART" id="SM00252">
    <property type="entry name" value="SH2"/>
    <property type="match status" value="1"/>
</dbReference>
<feature type="region of interest" description="Disordered" evidence="4">
    <location>
        <begin position="263"/>
        <end position="282"/>
    </location>
</feature>
<accession>A0AAN8HV43</accession>
<evidence type="ECO:0000259" key="5">
    <source>
        <dbReference type="PROSITE" id="PS50001"/>
    </source>
</evidence>
<dbReference type="InterPro" id="IPR036860">
    <property type="entry name" value="SH2_dom_sf"/>
</dbReference>
<evidence type="ECO:0000256" key="3">
    <source>
        <dbReference type="PROSITE-ProRule" id="PRU00191"/>
    </source>
</evidence>
<feature type="domain" description="PH" evidence="6">
    <location>
        <begin position="17"/>
        <end position="114"/>
    </location>
</feature>
<dbReference type="GO" id="GO:0050861">
    <property type="term" value="P:positive regulation of B cell receptor signaling pathway"/>
    <property type="evidence" value="ECO:0007669"/>
    <property type="project" value="TreeGrafter"/>
</dbReference>
<protein>
    <recommendedName>
        <fullName evidence="9">Signal-transducing adaptor protein 1</fullName>
    </recommendedName>
</protein>
<dbReference type="EMBL" id="JAURVH010001520">
    <property type="protein sequence ID" value="KAK5925029.1"/>
    <property type="molecule type" value="Genomic_DNA"/>
</dbReference>
<dbReference type="PANTHER" id="PTHR16186">
    <property type="entry name" value="SIGNAL-TRANSDUCING ADAPTOR PROTEIN-RELATED"/>
    <property type="match status" value="1"/>
</dbReference>
<proteinExistence type="predicted"/>
<evidence type="ECO:0000313" key="7">
    <source>
        <dbReference type="EMBL" id="KAK5925029.1"/>
    </source>
</evidence>
<dbReference type="InterPro" id="IPR011993">
    <property type="entry name" value="PH-like_dom_sf"/>
</dbReference>
<reference evidence="7 8" key="1">
    <citation type="journal article" date="2023" name="Mol. Biol. Evol.">
        <title>Genomics of Secondarily Temperate Adaptation in the Only Non-Antarctic Icefish.</title>
        <authorList>
            <person name="Rivera-Colon A.G."/>
            <person name="Rayamajhi N."/>
            <person name="Minhas B.F."/>
            <person name="Madrigal G."/>
            <person name="Bilyk K.T."/>
            <person name="Yoon V."/>
            <person name="Hune M."/>
            <person name="Gregory S."/>
            <person name="Cheng C.H.C."/>
            <person name="Catchen J.M."/>
        </authorList>
    </citation>
    <scope>NUCLEOTIDE SEQUENCE [LARGE SCALE GENOMIC DNA]</scope>
    <source>
        <tissue evidence="7">White muscle</tissue>
    </source>
</reference>
<dbReference type="Pfam" id="PF00169">
    <property type="entry name" value="PH"/>
    <property type="match status" value="1"/>
</dbReference>
<dbReference type="AlphaFoldDB" id="A0AAN8HV43"/>
<evidence type="ECO:0000313" key="8">
    <source>
        <dbReference type="Proteomes" id="UP001331515"/>
    </source>
</evidence>
<dbReference type="Pfam" id="PF00017">
    <property type="entry name" value="SH2"/>
    <property type="match status" value="1"/>
</dbReference>
<feature type="domain" description="SH2" evidence="5">
    <location>
        <begin position="145"/>
        <end position="237"/>
    </location>
</feature>
<dbReference type="GO" id="GO:0035591">
    <property type="term" value="F:signaling adaptor activity"/>
    <property type="evidence" value="ECO:0007669"/>
    <property type="project" value="InterPro"/>
</dbReference>
<dbReference type="InterPro" id="IPR001849">
    <property type="entry name" value="PH_domain"/>
</dbReference>
<dbReference type="PROSITE" id="PS50001">
    <property type="entry name" value="SH2"/>
    <property type="match status" value="1"/>
</dbReference>
<dbReference type="SUPFAM" id="SSF50729">
    <property type="entry name" value="PH domain-like"/>
    <property type="match status" value="1"/>
</dbReference>
<evidence type="ECO:0008006" key="9">
    <source>
        <dbReference type="Google" id="ProtNLM"/>
    </source>
</evidence>
<dbReference type="InterPro" id="IPR039111">
    <property type="entry name" value="STAP1/STAP2"/>
</dbReference>
<dbReference type="InterPro" id="IPR000980">
    <property type="entry name" value="SH2"/>
</dbReference>
<organism evidence="7 8">
    <name type="scientific">Champsocephalus gunnari</name>
    <name type="common">Mackerel icefish</name>
    <dbReference type="NCBI Taxonomy" id="52237"/>
    <lineage>
        <taxon>Eukaryota</taxon>
        <taxon>Metazoa</taxon>
        <taxon>Chordata</taxon>
        <taxon>Craniata</taxon>
        <taxon>Vertebrata</taxon>
        <taxon>Euteleostomi</taxon>
        <taxon>Actinopterygii</taxon>
        <taxon>Neopterygii</taxon>
        <taxon>Teleostei</taxon>
        <taxon>Neoteleostei</taxon>
        <taxon>Acanthomorphata</taxon>
        <taxon>Eupercaria</taxon>
        <taxon>Perciformes</taxon>
        <taxon>Notothenioidei</taxon>
        <taxon>Channichthyidae</taxon>
        <taxon>Champsocephalus</taxon>
    </lineage>
</organism>
<keyword evidence="1" id="KW-0597">Phosphoprotein</keyword>
<dbReference type="GO" id="GO:0019901">
    <property type="term" value="F:protein kinase binding"/>
    <property type="evidence" value="ECO:0007669"/>
    <property type="project" value="TreeGrafter"/>
</dbReference>
<dbReference type="PROSITE" id="PS50003">
    <property type="entry name" value="PH_DOMAIN"/>
    <property type="match status" value="1"/>
</dbReference>
<dbReference type="GO" id="GO:0007169">
    <property type="term" value="P:cell surface receptor protein tyrosine kinase signaling pathway"/>
    <property type="evidence" value="ECO:0007669"/>
    <property type="project" value="TreeGrafter"/>
</dbReference>
<evidence type="ECO:0000256" key="4">
    <source>
        <dbReference type="SAM" id="MobiDB-lite"/>
    </source>
</evidence>
<dbReference type="SUPFAM" id="SSF55550">
    <property type="entry name" value="SH2 domain"/>
    <property type="match status" value="1"/>
</dbReference>
<gene>
    <name evidence="7" type="ORF">CgunFtcFv8_017586</name>
</gene>
<dbReference type="PANTHER" id="PTHR16186:SF10">
    <property type="entry name" value="SIGNAL-TRANSDUCING ADAPTOR PROTEIN 1"/>
    <property type="match status" value="1"/>
</dbReference>
<sequence length="342" mass="38856">MSNRVVHKRRATITDLPLYYSGHLRKKLTKEKDFKKYYGELRGATLFLYKDDNQDTYTEKLHLGQLKSMQLHSPYQKKTPTIFTLTLQTEEVQLQMDNSDTGEEWRGYILTVVKKEIPTSASPSSTPPKDKTDNSPEIPACFFHVSRKEAEQMLKVNPECGSVILRPSTLANNYALTLRQQTSSGPILKNFRVTSTNVGFVIELDTAVTVSSLNEVLNYFLEKTECRLHPFMASQPYDTRINMSPVPNVLTTVPKAQVAPMLRSETKEKLPLPPTNQDDGDYVMPDDHDPKLKPVQMDRELEAVLKLRRESLYTETEEVNTNQSSEKPPSAAVQWIGNSSTI</sequence>